<dbReference type="PANTHER" id="PTHR21213:SF0">
    <property type="entry name" value="ZINC FINGER PROTEIN 706"/>
    <property type="match status" value="1"/>
</dbReference>
<evidence type="ECO:0000313" key="6">
    <source>
        <dbReference type="Proteomes" id="UP000694557"/>
    </source>
</evidence>
<dbReference type="GO" id="GO:0005737">
    <property type="term" value="C:cytoplasm"/>
    <property type="evidence" value="ECO:0007669"/>
    <property type="project" value="UniProtKB-SubCell"/>
</dbReference>
<protein>
    <submittedName>
        <fullName evidence="5">Uncharacterized protein</fullName>
    </submittedName>
</protein>
<reference evidence="5" key="1">
    <citation type="submission" date="2025-08" db="UniProtKB">
        <authorList>
            <consortium name="Ensembl"/>
        </authorList>
    </citation>
    <scope>IDENTIFICATION</scope>
</reference>
<dbReference type="PANTHER" id="PTHR21213">
    <property type="entry name" value="GEO09665P1-RELATED"/>
    <property type="match status" value="1"/>
</dbReference>
<dbReference type="Gene3D" id="4.10.1050.10">
    <property type="entry name" value="At2g23090-like"/>
    <property type="match status" value="1"/>
</dbReference>
<keyword evidence="4" id="KW-0539">Nucleus</keyword>
<proteinExistence type="predicted"/>
<evidence type="ECO:0000256" key="4">
    <source>
        <dbReference type="ARBA" id="ARBA00023242"/>
    </source>
</evidence>
<dbReference type="InterPro" id="IPR045230">
    <property type="entry name" value="MBS1/2-like"/>
</dbReference>
<dbReference type="InterPro" id="IPR026939">
    <property type="entry name" value="ZNF706/At2g23090_sf"/>
</dbReference>
<dbReference type="Ensembl" id="ENSOKIT00005004617.1">
    <property type="protein sequence ID" value="ENSOKIP00005004393.1"/>
    <property type="gene ID" value="ENSOKIG00005002026.1"/>
</dbReference>
<evidence type="ECO:0000256" key="3">
    <source>
        <dbReference type="ARBA" id="ARBA00022490"/>
    </source>
</evidence>
<organism evidence="5 6">
    <name type="scientific">Oncorhynchus kisutch</name>
    <name type="common">Coho salmon</name>
    <name type="synonym">Salmo kisutch</name>
    <dbReference type="NCBI Taxonomy" id="8019"/>
    <lineage>
        <taxon>Eukaryota</taxon>
        <taxon>Metazoa</taxon>
        <taxon>Chordata</taxon>
        <taxon>Craniata</taxon>
        <taxon>Vertebrata</taxon>
        <taxon>Euteleostomi</taxon>
        <taxon>Actinopterygii</taxon>
        <taxon>Neopterygii</taxon>
        <taxon>Teleostei</taxon>
        <taxon>Protacanthopterygii</taxon>
        <taxon>Salmoniformes</taxon>
        <taxon>Salmonidae</taxon>
        <taxon>Salmoninae</taxon>
        <taxon>Oncorhynchus</taxon>
    </lineage>
</organism>
<dbReference type="SUPFAM" id="SSF118359">
    <property type="entry name" value="Expressed protein At2g23090/F21P24.15"/>
    <property type="match status" value="1"/>
</dbReference>
<evidence type="ECO:0000256" key="1">
    <source>
        <dbReference type="ARBA" id="ARBA00004123"/>
    </source>
</evidence>
<keyword evidence="6" id="KW-1185">Reference proteome</keyword>
<dbReference type="Proteomes" id="UP000694557">
    <property type="component" value="Unassembled WGS sequence"/>
</dbReference>
<name>A0A8C7F0M7_ONCKI</name>
<reference evidence="5" key="2">
    <citation type="submission" date="2025-09" db="UniProtKB">
        <authorList>
            <consortium name="Ensembl"/>
        </authorList>
    </citation>
    <scope>IDENTIFICATION</scope>
</reference>
<dbReference type="AlphaFoldDB" id="A0A8C7F0M7"/>
<dbReference type="GO" id="GO:0005634">
    <property type="term" value="C:nucleus"/>
    <property type="evidence" value="ECO:0007669"/>
    <property type="project" value="UniProtKB-SubCell"/>
</dbReference>
<evidence type="ECO:0000256" key="2">
    <source>
        <dbReference type="ARBA" id="ARBA00004496"/>
    </source>
</evidence>
<sequence length="76" mass="8265">VQSLQEVLKSRSLKAFAVVAKKKGASVKQKIAAKAALVHTCLVCRVSNADPKTFKQYFESKHPMSPMVPVPVDVQA</sequence>
<comment type="subcellular location">
    <subcellularLocation>
        <location evidence="2">Cytoplasm</location>
    </subcellularLocation>
    <subcellularLocation>
        <location evidence="1">Nucleus</location>
    </subcellularLocation>
</comment>
<dbReference type="GeneTree" id="ENSGT00970000196788"/>
<accession>A0A8C7F0M7</accession>
<keyword evidence="3" id="KW-0963">Cytoplasm</keyword>
<evidence type="ECO:0000313" key="5">
    <source>
        <dbReference type="Ensembl" id="ENSOKIP00005004393.1"/>
    </source>
</evidence>